<feature type="compositionally biased region" description="Low complexity" evidence="1">
    <location>
        <begin position="126"/>
        <end position="140"/>
    </location>
</feature>
<dbReference type="SUPFAM" id="SSF68906">
    <property type="entry name" value="SAP domain"/>
    <property type="match status" value="1"/>
</dbReference>
<sequence length="321" mass="33930">MDLVKRRLVYVADENEVLLGDLSGTPPTRQSRTSLLMVPLSPPLSQRSSGTISPPPRPVFTQDAAPPQVDRKLLVSYDGFLLADGSGHFATPHNATEAALMRDALKICRAYLKQFLADQQEESDSSESFSTAASSSTYVEESAESEVDESSDDSSAAPRYRRAKAAAAIQPAGPAPSPSKMTVAELKELLRARGVPAVGNKASLVLRAKSLLEDERAASLLDCGTDEATVTPRPSSQATCSRDHTVRNSGASTASRVSTLASSLLASPTARISTEGRGLWGALVTAGSRLFRGTARGSLGFVHEPAAGQDEVPPAKRRRSA</sequence>
<dbReference type="InterPro" id="IPR003034">
    <property type="entry name" value="SAP_dom"/>
</dbReference>
<dbReference type="OrthoDB" id="445357at2759"/>
<accession>A0A0N0DV32</accession>
<dbReference type="RefSeq" id="XP_015658251.1">
    <property type="nucleotide sequence ID" value="XM_015802735.1"/>
</dbReference>
<name>A0A0N0DV32_LEPPY</name>
<evidence type="ECO:0000259" key="2">
    <source>
        <dbReference type="PROSITE" id="PS50800"/>
    </source>
</evidence>
<dbReference type="Gene3D" id="1.10.720.30">
    <property type="entry name" value="SAP domain"/>
    <property type="match status" value="1"/>
</dbReference>
<dbReference type="PROSITE" id="PS50800">
    <property type="entry name" value="SAP"/>
    <property type="match status" value="1"/>
</dbReference>
<feature type="domain" description="SAP" evidence="2">
    <location>
        <begin position="178"/>
        <end position="212"/>
    </location>
</feature>
<dbReference type="OMA" id="KNNSIWG"/>
<proteinExistence type="predicted"/>
<feature type="region of interest" description="Disordered" evidence="1">
    <location>
        <begin position="300"/>
        <end position="321"/>
    </location>
</feature>
<comment type="caution">
    <text evidence="3">The sequence shown here is derived from an EMBL/GenBank/DDBJ whole genome shotgun (WGS) entry which is preliminary data.</text>
</comment>
<dbReference type="InterPro" id="IPR036361">
    <property type="entry name" value="SAP_dom_sf"/>
</dbReference>
<evidence type="ECO:0000313" key="3">
    <source>
        <dbReference type="EMBL" id="KPA79812.1"/>
    </source>
</evidence>
<feature type="region of interest" description="Disordered" evidence="1">
    <location>
        <begin position="43"/>
        <end position="65"/>
    </location>
</feature>
<reference evidence="3 4" key="1">
    <citation type="submission" date="2015-07" db="EMBL/GenBank/DDBJ databases">
        <title>High-quality genome of monoxenous trypanosomatid Leptomonas pyrrhocoris.</title>
        <authorList>
            <person name="Flegontov P."/>
            <person name="Butenko A."/>
            <person name="Firsov S."/>
            <person name="Vlcek C."/>
            <person name="Logacheva M.D."/>
            <person name="Field M."/>
            <person name="Filatov D."/>
            <person name="Flegontova O."/>
            <person name="Gerasimov E."/>
            <person name="Jackson A.P."/>
            <person name="Kelly S."/>
            <person name="Opperdoes F."/>
            <person name="O'Reilly A."/>
            <person name="Votypka J."/>
            <person name="Yurchenko V."/>
            <person name="Lukes J."/>
        </authorList>
    </citation>
    <scope>NUCLEOTIDE SEQUENCE [LARGE SCALE GENOMIC DNA]</scope>
    <source>
        <strain evidence="3">H10</strain>
    </source>
</reference>
<evidence type="ECO:0000256" key="1">
    <source>
        <dbReference type="SAM" id="MobiDB-lite"/>
    </source>
</evidence>
<organism evidence="3 4">
    <name type="scientific">Leptomonas pyrrhocoris</name>
    <name type="common">Firebug parasite</name>
    <dbReference type="NCBI Taxonomy" id="157538"/>
    <lineage>
        <taxon>Eukaryota</taxon>
        <taxon>Discoba</taxon>
        <taxon>Euglenozoa</taxon>
        <taxon>Kinetoplastea</taxon>
        <taxon>Metakinetoplastina</taxon>
        <taxon>Trypanosomatida</taxon>
        <taxon>Trypanosomatidae</taxon>
        <taxon>Leishmaniinae</taxon>
        <taxon>Leptomonas</taxon>
    </lineage>
</organism>
<feature type="compositionally biased region" description="Acidic residues" evidence="1">
    <location>
        <begin position="141"/>
        <end position="152"/>
    </location>
</feature>
<feature type="region of interest" description="Disordered" evidence="1">
    <location>
        <begin position="122"/>
        <end position="180"/>
    </location>
</feature>
<dbReference type="VEuPathDB" id="TriTrypDB:LpyrH10_09_0090"/>
<dbReference type="Pfam" id="PF02037">
    <property type="entry name" value="SAP"/>
    <property type="match status" value="1"/>
</dbReference>
<gene>
    <name evidence="3" type="ORF">ABB37_04909</name>
</gene>
<dbReference type="Proteomes" id="UP000037923">
    <property type="component" value="Unassembled WGS sequence"/>
</dbReference>
<feature type="region of interest" description="Disordered" evidence="1">
    <location>
        <begin position="228"/>
        <end position="253"/>
    </location>
</feature>
<keyword evidence="4" id="KW-1185">Reference proteome</keyword>
<dbReference type="SMART" id="SM00513">
    <property type="entry name" value="SAP"/>
    <property type="match status" value="1"/>
</dbReference>
<dbReference type="GeneID" id="26905200"/>
<evidence type="ECO:0000313" key="4">
    <source>
        <dbReference type="Proteomes" id="UP000037923"/>
    </source>
</evidence>
<dbReference type="EMBL" id="LGTL01000009">
    <property type="protein sequence ID" value="KPA79812.1"/>
    <property type="molecule type" value="Genomic_DNA"/>
</dbReference>
<dbReference type="AlphaFoldDB" id="A0A0N0DV32"/>
<protein>
    <recommendedName>
        <fullName evidence="2">SAP domain-containing protein</fullName>
    </recommendedName>
</protein>